<dbReference type="EMBL" id="HBER01048338">
    <property type="protein sequence ID" value="CAD8548962.1"/>
    <property type="molecule type" value="Transcribed_RNA"/>
</dbReference>
<reference evidence="2" key="1">
    <citation type="submission" date="2021-01" db="EMBL/GenBank/DDBJ databases">
        <authorList>
            <person name="Corre E."/>
            <person name="Pelletier E."/>
            <person name="Niang G."/>
            <person name="Scheremetjew M."/>
            <person name="Finn R."/>
            <person name="Kale V."/>
            <person name="Holt S."/>
            <person name="Cochrane G."/>
            <person name="Meng A."/>
            <person name="Brown T."/>
            <person name="Cohen L."/>
        </authorList>
    </citation>
    <scope>NUCLEOTIDE SEQUENCE</scope>
    <source>
        <strain evidence="2">RCC1130</strain>
    </source>
</reference>
<gene>
    <name evidence="2" type="ORF">CLEP1334_LOCUS24252</name>
</gene>
<protein>
    <submittedName>
        <fullName evidence="2">Uncharacterized protein</fullName>
    </submittedName>
</protein>
<organism evidence="2">
    <name type="scientific">Calcidiscus leptoporus</name>
    <dbReference type="NCBI Taxonomy" id="127549"/>
    <lineage>
        <taxon>Eukaryota</taxon>
        <taxon>Haptista</taxon>
        <taxon>Haptophyta</taxon>
        <taxon>Prymnesiophyceae</taxon>
        <taxon>Coccolithales</taxon>
        <taxon>Calcidiscaceae</taxon>
        <taxon>Calcidiscus</taxon>
    </lineage>
</organism>
<sequence length="245" mass="26513">MAPAALIAWAAALGFAPDILGGDILGGGSDAEVQSSSSPYCASGIPNAAPIVVEAKQFKERRHKCADWDKAGLQGCGCWLSRTEVGTSVSRMYSCPRCPCEDGSKDYEVNGINQGVTCKDGKYNCKNGDEAPCVGLAQGPAGRIRCALPGEREYNCKWWEKKSNDAECKSDGECESGVCAAKGHHSWLSDRFQATKKYCCAERVDSRDLRSTCVEDLPKDAPCTFDDQCASKKCNKHLFKKDKCK</sequence>
<name>A0A7S0JE00_9EUKA</name>
<keyword evidence="1" id="KW-0732">Signal</keyword>
<accession>A0A7S0JE00</accession>
<dbReference type="AlphaFoldDB" id="A0A7S0JE00"/>
<feature type="chain" id="PRO_5031010775" evidence="1">
    <location>
        <begin position="22"/>
        <end position="245"/>
    </location>
</feature>
<feature type="signal peptide" evidence="1">
    <location>
        <begin position="1"/>
        <end position="21"/>
    </location>
</feature>
<proteinExistence type="predicted"/>
<evidence type="ECO:0000256" key="1">
    <source>
        <dbReference type="SAM" id="SignalP"/>
    </source>
</evidence>
<evidence type="ECO:0000313" key="2">
    <source>
        <dbReference type="EMBL" id="CAD8548962.1"/>
    </source>
</evidence>